<evidence type="ECO:0000256" key="1">
    <source>
        <dbReference type="SAM" id="MobiDB-lite"/>
    </source>
</evidence>
<accession>A0AAU7B0Q6</accession>
<dbReference type="AlphaFoldDB" id="A0AAU7B0Q6"/>
<feature type="region of interest" description="Disordered" evidence="1">
    <location>
        <begin position="1"/>
        <end position="22"/>
    </location>
</feature>
<name>A0AAU7B0Q6_9ACTN</name>
<organism evidence="2">
    <name type="scientific">Paraconexibacter sp. AEG42_29</name>
    <dbReference type="NCBI Taxonomy" id="2997339"/>
    <lineage>
        <taxon>Bacteria</taxon>
        <taxon>Bacillati</taxon>
        <taxon>Actinomycetota</taxon>
        <taxon>Thermoleophilia</taxon>
        <taxon>Solirubrobacterales</taxon>
        <taxon>Paraconexibacteraceae</taxon>
        <taxon>Paraconexibacter</taxon>
    </lineage>
</organism>
<sequence length="58" mass="6345">MSAPEDRDSHTNMRRSEPGAAQHMCSHIDTHCDVLRDFRYTPEPPALAAARAPAVAAD</sequence>
<dbReference type="EMBL" id="CP114014">
    <property type="protein sequence ID" value="XAY07494.1"/>
    <property type="molecule type" value="Genomic_DNA"/>
</dbReference>
<feature type="compositionally biased region" description="Basic and acidic residues" evidence="1">
    <location>
        <begin position="1"/>
        <end position="17"/>
    </location>
</feature>
<protein>
    <submittedName>
        <fullName evidence="2">Uncharacterized protein</fullName>
    </submittedName>
</protein>
<evidence type="ECO:0000313" key="2">
    <source>
        <dbReference type="EMBL" id="XAY07494.1"/>
    </source>
</evidence>
<reference evidence="2" key="1">
    <citation type="submission" date="2022-12" db="EMBL/GenBank/DDBJ databases">
        <title>Paraconexibacter alkalitolerans sp. nov. and Baekduia alba sp. nov., isolated from soil and emended description of the genera Paraconexibacter (Chun et al., 2020) and Baekduia (An et al., 2020).</title>
        <authorList>
            <person name="Vieira S."/>
            <person name="Huber K.J."/>
            <person name="Geppert A."/>
            <person name="Wolf J."/>
            <person name="Neumann-Schaal M."/>
            <person name="Muesken M."/>
            <person name="Overmann J."/>
        </authorList>
    </citation>
    <scope>NUCLEOTIDE SEQUENCE</scope>
    <source>
        <strain evidence="2">AEG42_29</strain>
    </source>
</reference>
<gene>
    <name evidence="2" type="ORF">DSM112329_04377</name>
</gene>
<dbReference type="KEGG" id="parq:DSM112329_04377"/>
<proteinExistence type="predicted"/>